<keyword evidence="12" id="KW-0472">Membrane</keyword>
<dbReference type="InterPro" id="IPR001041">
    <property type="entry name" value="2Fe-2S_ferredoxin-type"/>
</dbReference>
<evidence type="ECO:0000256" key="10">
    <source>
        <dbReference type="ARBA" id="ARBA00023014"/>
    </source>
</evidence>
<dbReference type="InterPro" id="IPR036991">
    <property type="entry name" value="Fe_hydrogenase_ssu_sf"/>
</dbReference>
<dbReference type="Pfam" id="PF02256">
    <property type="entry name" value="Fe_hyd_SSU"/>
    <property type="match status" value="1"/>
</dbReference>
<keyword evidence="10" id="KW-0411">Iron-sulfur</keyword>
<evidence type="ECO:0000259" key="15">
    <source>
        <dbReference type="PROSITE" id="PS51379"/>
    </source>
</evidence>
<keyword evidence="5" id="KW-0001">2Fe-2S</keyword>
<evidence type="ECO:0000256" key="11">
    <source>
        <dbReference type="ARBA" id="ARBA00023027"/>
    </source>
</evidence>
<evidence type="ECO:0000256" key="12">
    <source>
        <dbReference type="ARBA" id="ARBA00023136"/>
    </source>
</evidence>
<dbReference type="Gene3D" id="4.10.260.20">
    <property type="entry name" value="Iron hydrogenase, small subunit"/>
    <property type="match status" value="1"/>
</dbReference>
<dbReference type="GO" id="GO:0051537">
    <property type="term" value="F:2 iron, 2 sulfur cluster binding"/>
    <property type="evidence" value="ECO:0007669"/>
    <property type="project" value="UniProtKB-KW"/>
</dbReference>
<dbReference type="Proteomes" id="UP000001661">
    <property type="component" value="Chromosome"/>
</dbReference>
<dbReference type="SMART" id="SM00902">
    <property type="entry name" value="Fe_hyd_SSU"/>
    <property type="match status" value="1"/>
</dbReference>
<dbReference type="RefSeq" id="WP_013277223.1">
    <property type="nucleotide sequence ID" value="NC_014378.1"/>
</dbReference>
<dbReference type="GO" id="GO:0016020">
    <property type="term" value="C:membrane"/>
    <property type="evidence" value="ECO:0007669"/>
    <property type="project" value="UniProtKB-SubCell"/>
</dbReference>
<dbReference type="Gene3D" id="3.30.70.20">
    <property type="match status" value="1"/>
</dbReference>
<dbReference type="Pfam" id="PF10588">
    <property type="entry name" value="NADH-G_4Fe-4S_3"/>
    <property type="match status" value="1"/>
</dbReference>
<dbReference type="KEGG" id="aar:Acear_0227"/>
<dbReference type="InterPro" id="IPR003149">
    <property type="entry name" value="Fe_hydrogenase_ssu"/>
</dbReference>
<evidence type="ECO:0000259" key="14">
    <source>
        <dbReference type="PROSITE" id="PS51085"/>
    </source>
</evidence>
<dbReference type="EMBL" id="CP002105">
    <property type="protein sequence ID" value="ADL11777.1"/>
    <property type="molecule type" value="Genomic_DNA"/>
</dbReference>
<keyword evidence="18" id="KW-1185">Reference proteome</keyword>
<evidence type="ECO:0000256" key="2">
    <source>
        <dbReference type="ARBA" id="ARBA00004370"/>
    </source>
</evidence>
<dbReference type="PANTHER" id="PTHR11615">
    <property type="entry name" value="NITRATE, FORMATE, IRON DEHYDROGENASE"/>
    <property type="match status" value="1"/>
</dbReference>
<comment type="subcellular location">
    <subcellularLocation>
        <location evidence="2">Membrane</location>
    </subcellularLocation>
</comment>
<dbReference type="SMART" id="SM00929">
    <property type="entry name" value="NADH-G_4Fe-4S_3"/>
    <property type="match status" value="1"/>
</dbReference>
<dbReference type="GO" id="GO:0005506">
    <property type="term" value="F:iron ion binding"/>
    <property type="evidence" value="ECO:0007669"/>
    <property type="project" value="InterPro"/>
</dbReference>
<feature type="domain" description="4Fe-4S ferredoxin-type" evidence="15">
    <location>
        <begin position="185"/>
        <end position="213"/>
    </location>
</feature>
<dbReference type="eggNOG" id="COG3383">
    <property type="taxonomic scope" value="Bacteria"/>
</dbReference>
<sequence length="571" mass="63752">MIKLKINNEEIEVEEGTTILKAAEELGYKIPTLCYQEDLSITGSCRICVVEIKGQQKLVPSCATAVEEGMEIITNSEEVKQVRRDIFELIIANHPFDCKLNCLTCARHGDCELQEVAQVIGVEEIEYEFIEKEWDTDTTSPSVMRENTKCITCGRCVKTCEEIQHAGVLTLTNRGPATEVSTFMDKGMGNVDCTNCGQCLTACPTGAIHEVYRINEVISALHDPDKHVVVQTAPAVRVALGEEFDMESGINTEGKMVTAMKKMGFDKVFDTNFTADLTIMEEGFEFIDRLKNDGPLPLITSCSPGWIKFAEHNYSDLLDNISSCKSPQQMFGALTKSFYPEKVDVDPADVVSVSIMPCTAKKFEAEREEMTDTGYQDVDHVLTTRELAEMIKEYGLNFVNLKEEEYDDPFGISTGAAVIFGATGGVMEAALRTAYEVLTEEELGNVDLEMVRGFEGIKEAEVDINGQTVKVAVASGLENAHQLLKHKDDYHFIEIMACPGGCLNGGGQPISNDSDVLEKRREGLYNTDKEREFRKSHENPAIQKLYDDYLEEPLSEVSHKYLHTHYHKREE</sequence>
<keyword evidence="8" id="KW-1278">Translocase</keyword>
<dbReference type="NCBIfam" id="NF040763">
    <property type="entry name" value="FeFe_hydrog_A6"/>
    <property type="match status" value="1"/>
</dbReference>
<dbReference type="STRING" id="574087.Acear_0227"/>
<dbReference type="FunFam" id="3.10.20.740:FF:000004">
    <property type="entry name" value="NADH-quinone oxidoreductase"/>
    <property type="match status" value="1"/>
</dbReference>
<dbReference type="InterPro" id="IPR004108">
    <property type="entry name" value="Fe_hydrogenase_lsu_C"/>
</dbReference>
<dbReference type="OrthoDB" id="9805142at2"/>
<evidence type="ECO:0000259" key="16">
    <source>
        <dbReference type="PROSITE" id="PS51839"/>
    </source>
</evidence>
<keyword evidence="6" id="KW-0479">Metal-binding</keyword>
<dbReference type="eggNOG" id="COG4624">
    <property type="taxonomic scope" value="Bacteria"/>
</dbReference>
<feature type="domain" description="2Fe-2S ferredoxin-type" evidence="14">
    <location>
        <begin position="1"/>
        <end position="78"/>
    </location>
</feature>
<protein>
    <submittedName>
        <fullName evidence="17">NAD(P)-dependent iron-only hydrogenase catalytic subunit</fullName>
    </submittedName>
</protein>
<dbReference type="PROSITE" id="PS51839">
    <property type="entry name" value="4FE4S_HC3"/>
    <property type="match status" value="1"/>
</dbReference>
<dbReference type="GO" id="GO:0008137">
    <property type="term" value="F:NADH dehydrogenase (ubiquinone) activity"/>
    <property type="evidence" value="ECO:0007669"/>
    <property type="project" value="InterPro"/>
</dbReference>
<organism evidence="17 18">
    <name type="scientific">Acetohalobium arabaticum (strain ATCC 49924 / DSM 5501 / Z-7288)</name>
    <dbReference type="NCBI Taxonomy" id="574087"/>
    <lineage>
        <taxon>Bacteria</taxon>
        <taxon>Bacillati</taxon>
        <taxon>Bacillota</taxon>
        <taxon>Clostridia</taxon>
        <taxon>Halanaerobiales</taxon>
        <taxon>Halobacteroidaceae</taxon>
        <taxon>Acetohalobium</taxon>
    </lineage>
</organism>
<dbReference type="PROSITE" id="PS00198">
    <property type="entry name" value="4FE4S_FER_1"/>
    <property type="match status" value="1"/>
</dbReference>
<dbReference type="SUPFAM" id="SSF54292">
    <property type="entry name" value="2Fe-2S ferredoxin-like"/>
    <property type="match status" value="1"/>
</dbReference>
<dbReference type="InterPro" id="IPR000283">
    <property type="entry name" value="NADH_UbQ_OxRdtase_75kDa_su_CS"/>
</dbReference>
<comment type="similarity">
    <text evidence="3">Belongs to the complex I 75 kDa subunit family.</text>
</comment>
<gene>
    <name evidence="17" type="ordered locus">Acear_0227</name>
</gene>
<name>D9QTL3_ACEAZ</name>
<dbReference type="PROSITE" id="PS51085">
    <property type="entry name" value="2FE2S_FER_2"/>
    <property type="match status" value="1"/>
</dbReference>
<feature type="domain" description="4Fe-4S His(Cys)3-ligated-type" evidence="16">
    <location>
        <begin position="78"/>
        <end position="121"/>
    </location>
</feature>
<feature type="domain" description="4Fe-4S ferredoxin-type" evidence="15">
    <location>
        <begin position="141"/>
        <end position="174"/>
    </location>
</feature>
<reference evidence="17 18" key="1">
    <citation type="journal article" date="2010" name="Stand. Genomic Sci.">
        <title>Complete genome sequence of Acetohalobium arabaticum type strain (Z-7288).</title>
        <authorList>
            <person name="Sikorski J."/>
            <person name="Lapidus A."/>
            <person name="Chertkov O."/>
            <person name="Lucas S."/>
            <person name="Copeland A."/>
            <person name="Glavina Del Rio T."/>
            <person name="Nolan M."/>
            <person name="Tice H."/>
            <person name="Cheng J.F."/>
            <person name="Han C."/>
            <person name="Brambilla E."/>
            <person name="Pitluck S."/>
            <person name="Liolios K."/>
            <person name="Ivanova N."/>
            <person name="Mavromatis K."/>
            <person name="Mikhailova N."/>
            <person name="Pati A."/>
            <person name="Bruce D."/>
            <person name="Detter C."/>
            <person name="Tapia R."/>
            <person name="Goodwin L."/>
            <person name="Chen A."/>
            <person name="Palaniappan K."/>
            <person name="Land M."/>
            <person name="Hauser L."/>
            <person name="Chang Y.J."/>
            <person name="Jeffries C.D."/>
            <person name="Rohde M."/>
            <person name="Goker M."/>
            <person name="Spring S."/>
            <person name="Woyke T."/>
            <person name="Bristow J."/>
            <person name="Eisen J.A."/>
            <person name="Markowitz V."/>
            <person name="Hugenholtz P."/>
            <person name="Kyrpides N.C."/>
            <person name="Klenk H.P."/>
        </authorList>
    </citation>
    <scope>NUCLEOTIDE SEQUENCE [LARGE SCALE GENOMIC DNA]</scope>
    <source>
        <strain evidence="18">ATCC 49924 / DSM 5501 / Z-7288</strain>
    </source>
</reference>
<evidence type="ECO:0000256" key="7">
    <source>
        <dbReference type="ARBA" id="ARBA00022737"/>
    </source>
</evidence>
<dbReference type="Pfam" id="PF02906">
    <property type="entry name" value="Fe_hyd_lg_C"/>
    <property type="match status" value="1"/>
</dbReference>
<evidence type="ECO:0000256" key="8">
    <source>
        <dbReference type="ARBA" id="ARBA00022967"/>
    </source>
</evidence>
<accession>D9QTL3</accession>
<dbReference type="Pfam" id="PF13510">
    <property type="entry name" value="Fer2_4"/>
    <property type="match status" value="1"/>
</dbReference>
<dbReference type="PROSITE" id="PS00641">
    <property type="entry name" value="COMPLEX1_75K_1"/>
    <property type="match status" value="1"/>
</dbReference>
<comment type="cofactor">
    <cofactor evidence="13">
        <name>[2Fe-2S] cluster</name>
        <dbReference type="ChEBI" id="CHEBI:190135"/>
    </cofactor>
</comment>
<proteinExistence type="inferred from homology"/>
<dbReference type="GO" id="GO:0008901">
    <property type="term" value="F:ferredoxin hydrogenase activity"/>
    <property type="evidence" value="ECO:0007669"/>
    <property type="project" value="InterPro"/>
</dbReference>
<dbReference type="InterPro" id="IPR050340">
    <property type="entry name" value="Cytosolic_Fe-S_CAF"/>
</dbReference>
<dbReference type="InterPro" id="IPR009016">
    <property type="entry name" value="Fe_hydrogenase"/>
</dbReference>
<comment type="cofactor">
    <cofactor evidence="1">
        <name>[4Fe-4S] cluster</name>
        <dbReference type="ChEBI" id="CHEBI:49883"/>
    </cofactor>
</comment>
<dbReference type="Gene3D" id="3.40.950.10">
    <property type="entry name" value="Fe-only Hydrogenase (Larger Subunit), Chain L, domain 3"/>
    <property type="match status" value="1"/>
</dbReference>
<keyword evidence="11" id="KW-0520">NAD</keyword>
<evidence type="ECO:0000256" key="4">
    <source>
        <dbReference type="ARBA" id="ARBA00022485"/>
    </source>
</evidence>
<evidence type="ECO:0000256" key="1">
    <source>
        <dbReference type="ARBA" id="ARBA00001966"/>
    </source>
</evidence>
<dbReference type="InterPro" id="IPR019574">
    <property type="entry name" value="NADH_UbQ_OxRdtase_Gsu_4Fe4S-bd"/>
</dbReference>
<keyword evidence="4" id="KW-0004">4Fe-4S</keyword>
<dbReference type="SUPFAM" id="SSF54862">
    <property type="entry name" value="4Fe-4S ferredoxins"/>
    <property type="match status" value="1"/>
</dbReference>
<dbReference type="AlphaFoldDB" id="D9QTL3"/>
<dbReference type="FunFam" id="3.30.70.20:FF:000035">
    <property type="entry name" value="Iron hydrogenase 1"/>
    <property type="match status" value="1"/>
</dbReference>
<dbReference type="InterPro" id="IPR017896">
    <property type="entry name" value="4Fe4S_Fe-S-bd"/>
</dbReference>
<evidence type="ECO:0000313" key="17">
    <source>
        <dbReference type="EMBL" id="ADL11777.1"/>
    </source>
</evidence>
<dbReference type="Gene3D" id="3.40.50.1780">
    <property type="match status" value="1"/>
</dbReference>
<evidence type="ECO:0000256" key="3">
    <source>
        <dbReference type="ARBA" id="ARBA00005404"/>
    </source>
</evidence>
<dbReference type="Pfam" id="PF12838">
    <property type="entry name" value="Fer4_7"/>
    <property type="match status" value="1"/>
</dbReference>
<dbReference type="GO" id="GO:0051539">
    <property type="term" value="F:4 iron, 4 sulfur cluster binding"/>
    <property type="evidence" value="ECO:0007669"/>
    <property type="project" value="UniProtKB-KW"/>
</dbReference>
<dbReference type="InterPro" id="IPR049830">
    <property type="entry name" value="HndD"/>
</dbReference>
<dbReference type="GO" id="GO:0042773">
    <property type="term" value="P:ATP synthesis coupled electron transport"/>
    <property type="evidence" value="ECO:0007669"/>
    <property type="project" value="InterPro"/>
</dbReference>
<dbReference type="InterPro" id="IPR013352">
    <property type="entry name" value="Fe_hydrogenase_subset"/>
</dbReference>
<dbReference type="HOGENOM" id="CLU_018240_2_1_9"/>
<dbReference type="CDD" id="cd00207">
    <property type="entry name" value="fer2"/>
    <property type="match status" value="1"/>
</dbReference>
<dbReference type="Gene3D" id="3.10.20.740">
    <property type="match status" value="1"/>
</dbReference>
<evidence type="ECO:0000256" key="6">
    <source>
        <dbReference type="ARBA" id="ARBA00022723"/>
    </source>
</evidence>
<dbReference type="InterPro" id="IPR017900">
    <property type="entry name" value="4Fe4S_Fe_S_CS"/>
</dbReference>
<dbReference type="InterPro" id="IPR036010">
    <property type="entry name" value="2Fe-2S_ferredoxin-like_sf"/>
</dbReference>
<keyword evidence="9" id="KW-0408">Iron</keyword>
<evidence type="ECO:0000313" key="18">
    <source>
        <dbReference type="Proteomes" id="UP000001661"/>
    </source>
</evidence>
<evidence type="ECO:0000256" key="13">
    <source>
        <dbReference type="ARBA" id="ARBA00034078"/>
    </source>
</evidence>
<dbReference type="NCBIfam" id="TIGR02512">
    <property type="entry name" value="FeFe_hydrog_A"/>
    <property type="match status" value="1"/>
</dbReference>
<keyword evidence="7" id="KW-0677">Repeat</keyword>
<evidence type="ECO:0000256" key="9">
    <source>
        <dbReference type="ARBA" id="ARBA00023004"/>
    </source>
</evidence>
<dbReference type="PROSITE" id="PS51379">
    <property type="entry name" value="4FE4S_FER_2"/>
    <property type="match status" value="2"/>
</dbReference>
<evidence type="ECO:0000256" key="5">
    <source>
        <dbReference type="ARBA" id="ARBA00022714"/>
    </source>
</evidence>
<dbReference type="SUPFAM" id="SSF53920">
    <property type="entry name" value="Fe-only hydrogenase"/>
    <property type="match status" value="1"/>
</dbReference>